<keyword evidence="6 7" id="KW-0012">Acyltransferase</keyword>
<keyword evidence="3" id="KW-0997">Cell inner membrane</keyword>
<sequence>MSKVFARTAGFVLCTCGWKKGTVYANLRHVDGADPREGSPLRISQPGTFYRTLICNLTRHAGEILFRFGSFKKLPRELSAYPCRIDGWNFALAEGSAPVLEKMRAGGIFLTAHFGNYEAIGPWLCRLGIPLVASYIPLRPAWLNRILDKRIRAVDGRPYGVDARTPREFLRLLDSKKLVCLLADQDSRIPSALEGEFLHRPVRNNPLPEFLLRHRPETPVYICWLEDACGQFKTSSSCGQFKTSGARVLHATEVPRGTAGEVPGDNPANNSLSVMPAFNAWLESCIKENPALWYGWTHRRFYSKNPEIYLG</sequence>
<keyword evidence="4 7" id="KW-0808">Transferase</keyword>
<evidence type="ECO:0000256" key="4">
    <source>
        <dbReference type="ARBA" id="ARBA00022679"/>
    </source>
</evidence>
<organism evidence="7">
    <name type="scientific">uncultured bacterium Ad_139_A06_contig1</name>
    <dbReference type="NCBI Taxonomy" id="1489303"/>
    <lineage>
        <taxon>Bacteria</taxon>
        <taxon>environmental samples</taxon>
    </lineage>
</organism>
<evidence type="ECO:0000256" key="6">
    <source>
        <dbReference type="ARBA" id="ARBA00023315"/>
    </source>
</evidence>
<dbReference type="GO" id="GO:0009247">
    <property type="term" value="P:glycolipid biosynthetic process"/>
    <property type="evidence" value="ECO:0007669"/>
    <property type="project" value="UniProtKB-ARBA"/>
</dbReference>
<evidence type="ECO:0000256" key="1">
    <source>
        <dbReference type="ARBA" id="ARBA00004533"/>
    </source>
</evidence>
<protein>
    <submittedName>
        <fullName evidence="7">Putative lauroyl/myristoyl acyltransferase-like protein</fullName>
    </submittedName>
</protein>
<dbReference type="AlphaFoldDB" id="A0A0B4N047"/>
<keyword evidence="2" id="KW-1003">Cell membrane</keyword>
<accession>A0A0B4N047</accession>
<comment type="subcellular location">
    <subcellularLocation>
        <location evidence="1">Cell inner membrane</location>
    </subcellularLocation>
</comment>
<evidence type="ECO:0000256" key="2">
    <source>
        <dbReference type="ARBA" id="ARBA00022475"/>
    </source>
</evidence>
<reference evidence="7" key="1">
    <citation type="submission" date="2016-09" db="EMBL/GenBank/DDBJ databases">
        <title>A sequence of cellulolytic fosmid clone of goat rumen metagenome.</title>
        <authorList>
            <person name="Lee K.-T."/>
            <person name="Kim J.-Y."/>
            <person name="Kim Y.-J."/>
            <person name="Ahn J.-H."/>
            <person name="Park M.-N."/>
            <person name="Kim J.-H."/>
            <person name="Kim T.-H."/>
        </authorList>
    </citation>
    <scope>NUCLEOTIDE SEQUENCE</scope>
</reference>
<proteinExistence type="predicted"/>
<dbReference type="InterPro" id="IPR004960">
    <property type="entry name" value="LipA_acyltrans"/>
</dbReference>
<evidence type="ECO:0000256" key="3">
    <source>
        <dbReference type="ARBA" id="ARBA00022519"/>
    </source>
</evidence>
<dbReference type="GO" id="GO:0016746">
    <property type="term" value="F:acyltransferase activity"/>
    <property type="evidence" value="ECO:0007669"/>
    <property type="project" value="UniProtKB-KW"/>
</dbReference>
<dbReference type="PANTHER" id="PTHR30606">
    <property type="entry name" value="LIPID A BIOSYNTHESIS LAUROYL ACYLTRANSFERASE"/>
    <property type="match status" value="1"/>
</dbReference>
<dbReference type="EMBL" id="KJ631394">
    <property type="protein sequence ID" value="AIF26114.1"/>
    <property type="molecule type" value="Genomic_DNA"/>
</dbReference>
<dbReference type="CDD" id="cd07984">
    <property type="entry name" value="LPLAT_LABLAT-like"/>
    <property type="match status" value="1"/>
</dbReference>
<evidence type="ECO:0000313" key="7">
    <source>
        <dbReference type="EMBL" id="AIF26114.1"/>
    </source>
</evidence>
<name>A0A0B4N047_9BACT</name>
<dbReference type="GO" id="GO:0005886">
    <property type="term" value="C:plasma membrane"/>
    <property type="evidence" value="ECO:0007669"/>
    <property type="project" value="UniProtKB-SubCell"/>
</dbReference>
<evidence type="ECO:0000256" key="5">
    <source>
        <dbReference type="ARBA" id="ARBA00023136"/>
    </source>
</evidence>
<dbReference type="PANTHER" id="PTHR30606:SF10">
    <property type="entry name" value="PHOSPHATIDYLINOSITOL MANNOSIDE ACYLTRANSFERASE"/>
    <property type="match status" value="1"/>
</dbReference>
<keyword evidence="5" id="KW-0472">Membrane</keyword>